<feature type="transmembrane region" description="Helical" evidence="2">
    <location>
        <begin position="518"/>
        <end position="535"/>
    </location>
</feature>
<feature type="transmembrane region" description="Helical" evidence="2">
    <location>
        <begin position="618"/>
        <end position="638"/>
    </location>
</feature>
<gene>
    <name evidence="4" type="ORF">GT037_003143</name>
</gene>
<feature type="signal peptide" evidence="3">
    <location>
        <begin position="1"/>
        <end position="19"/>
    </location>
</feature>
<comment type="caution">
    <text evidence="4">The sequence shown here is derived from an EMBL/GenBank/DDBJ whole genome shotgun (WGS) entry which is preliminary data.</text>
</comment>
<feature type="compositionally biased region" description="Low complexity" evidence="1">
    <location>
        <begin position="338"/>
        <end position="350"/>
    </location>
</feature>
<feature type="region of interest" description="Disordered" evidence="1">
    <location>
        <begin position="405"/>
        <end position="438"/>
    </location>
</feature>
<dbReference type="RefSeq" id="XP_038789468.1">
    <property type="nucleotide sequence ID" value="XM_038928190.1"/>
</dbReference>
<feature type="chain" id="PRO_5034748953" evidence="3">
    <location>
        <begin position="20"/>
        <end position="710"/>
    </location>
</feature>
<keyword evidence="2" id="KW-1133">Transmembrane helix</keyword>
<feature type="compositionally biased region" description="Low complexity" evidence="1">
    <location>
        <begin position="257"/>
        <end position="279"/>
    </location>
</feature>
<dbReference type="EMBL" id="JAAABM010000003">
    <property type="protein sequence ID" value="KAF7679395.1"/>
    <property type="molecule type" value="Genomic_DNA"/>
</dbReference>
<keyword evidence="2" id="KW-0472">Membrane</keyword>
<feature type="region of interest" description="Disordered" evidence="1">
    <location>
        <begin position="108"/>
        <end position="159"/>
    </location>
</feature>
<dbReference type="PANTHER" id="PTHR35872:SF1">
    <property type="entry name" value="ALPHA-L-RHAMNOSIDASE C"/>
    <property type="match status" value="1"/>
</dbReference>
<evidence type="ECO:0000256" key="2">
    <source>
        <dbReference type="SAM" id="Phobius"/>
    </source>
</evidence>
<sequence length="710" mass="76357">MLAAFSIPTLLLLASVAVAQEETPSVATSPFVSPTPESEAIFTIQTSADPDPWSCYMDCVQPPCPPCTGSMMSIPPVTETESVGSISPVPMPSVTDVSIPPVTESVVTTPVPMPSATDVSIPPQESSGVMSIPAGETPEPSPSSSGSSDASATSSGLPEQTTNAAAPLAMGHEFPIAVAIAGALAFLLAFCAMIALGRVGATPVGKTQPAHNLELGNSPTKQAQTRDLRLATMASQNSSIPTPVPFPQPEGLRSPNASSPTVESPSTTTRERTSTNASTVSNRIRTATGKLMDVNPPPGMWAATGTTAAKAPSLSDIRKGSFGSDGWNEDTQRKRASSRASQAEQRSRTSTNVASPTEQSERPYFGGQRKVSSSNALTTEPFPALTEEDTRQAAGYDGHDEHVAAGVQSKHSSETGTEHLDDDRPHQPKRTSSGHYANGYIPPPKLPWTQSFMIGLKSFWKWFLTPAGFLITLYSLNVVAWGGMLFLLLCNAAPAMCTPTCDDINSPRRKWVEYDSQILNALFCVTGFGLAPWRFRDLYYWACWRIGGSKRKEMGIRRLAGIHRGWFRLPGSDRLPDGADATVVDPEDPAVPIPVKAIPDPPPTAIRAPPTKSWKMDFVIWNNVWNTFFQIVLCFYMWHYNRIERPSWATGLFVALGCIVAGIAGIMMWHEGKNVKKVEGVPMRRDYGLQQDDAEAQNIPLVTTGVATKS</sequence>
<keyword evidence="2" id="KW-0812">Transmembrane</keyword>
<name>A0A8H7BA19_9PLEO</name>
<proteinExistence type="predicted"/>
<feature type="compositionally biased region" description="Basic and acidic residues" evidence="1">
    <location>
        <begin position="411"/>
        <end position="426"/>
    </location>
</feature>
<dbReference type="InterPro" id="IPR021369">
    <property type="entry name" value="DUF2985"/>
</dbReference>
<dbReference type="Proteomes" id="UP000596902">
    <property type="component" value="Unassembled WGS sequence"/>
</dbReference>
<keyword evidence="5" id="KW-1185">Reference proteome</keyword>
<feature type="region of interest" description="Disordered" evidence="1">
    <location>
        <begin position="234"/>
        <end position="384"/>
    </location>
</feature>
<dbReference type="GeneID" id="62201368"/>
<dbReference type="Pfam" id="PF11204">
    <property type="entry name" value="DUF2985"/>
    <property type="match status" value="1"/>
</dbReference>
<feature type="transmembrane region" description="Helical" evidence="2">
    <location>
        <begin position="174"/>
        <end position="196"/>
    </location>
</feature>
<evidence type="ECO:0000313" key="5">
    <source>
        <dbReference type="Proteomes" id="UP000596902"/>
    </source>
</evidence>
<evidence type="ECO:0000313" key="4">
    <source>
        <dbReference type="EMBL" id="KAF7679395.1"/>
    </source>
</evidence>
<keyword evidence="3" id="KW-0732">Signal</keyword>
<protein>
    <submittedName>
        <fullName evidence="4">Alpha-l-rhamnosidase c</fullName>
    </submittedName>
</protein>
<feature type="compositionally biased region" description="Low complexity" evidence="1">
    <location>
        <begin position="133"/>
        <end position="156"/>
    </location>
</feature>
<reference evidence="4" key="1">
    <citation type="submission" date="2020-01" db="EMBL/GenBank/DDBJ databases">
        <authorList>
            <person name="Feng Z.H.Z."/>
        </authorList>
    </citation>
    <scope>NUCLEOTIDE SEQUENCE</scope>
    <source>
        <strain evidence="4">CBS107.38</strain>
    </source>
</reference>
<accession>A0A8H7BA19</accession>
<feature type="transmembrane region" description="Helical" evidence="2">
    <location>
        <begin position="650"/>
        <end position="669"/>
    </location>
</feature>
<feature type="transmembrane region" description="Helical" evidence="2">
    <location>
        <begin position="462"/>
        <end position="489"/>
    </location>
</feature>
<dbReference type="PANTHER" id="PTHR35872">
    <property type="entry name" value="INTEGRAL MEMBRANE PROTEIN (AFU_ORTHOLOGUE AFUA_5G07110)"/>
    <property type="match status" value="1"/>
</dbReference>
<evidence type="ECO:0000256" key="1">
    <source>
        <dbReference type="SAM" id="MobiDB-lite"/>
    </source>
</evidence>
<reference evidence="4" key="2">
    <citation type="submission" date="2020-08" db="EMBL/GenBank/DDBJ databases">
        <title>Draft Genome Sequence of Cumin Blight Pathogen Alternaria burnsii.</title>
        <authorList>
            <person name="Feng Z."/>
        </authorList>
    </citation>
    <scope>NUCLEOTIDE SEQUENCE</scope>
    <source>
        <strain evidence="4">CBS107.38</strain>
    </source>
</reference>
<evidence type="ECO:0000256" key="3">
    <source>
        <dbReference type="SAM" id="SignalP"/>
    </source>
</evidence>
<dbReference type="AlphaFoldDB" id="A0A8H7BA19"/>
<organism evidence="4 5">
    <name type="scientific">Alternaria burnsii</name>
    <dbReference type="NCBI Taxonomy" id="1187904"/>
    <lineage>
        <taxon>Eukaryota</taxon>
        <taxon>Fungi</taxon>
        <taxon>Dikarya</taxon>
        <taxon>Ascomycota</taxon>
        <taxon>Pezizomycotina</taxon>
        <taxon>Dothideomycetes</taxon>
        <taxon>Pleosporomycetidae</taxon>
        <taxon>Pleosporales</taxon>
        <taxon>Pleosporineae</taxon>
        <taxon>Pleosporaceae</taxon>
        <taxon>Alternaria</taxon>
        <taxon>Alternaria sect. Alternaria</taxon>
    </lineage>
</organism>